<dbReference type="RefSeq" id="WP_343790268.1">
    <property type="nucleotide sequence ID" value="NZ_BAAAEU010000008.1"/>
</dbReference>
<sequence length="491" mass="52933">MKRLLATLLDGLRAAFLRHPRGTVLTASAGVYVALVAVYLAVSFGMELVDTPPPWRLDPAGISTVLADSLLTLVATWLLATLAQRRDIVWGAAAILLAATIATAAVIHWPLAYTASALLQHDHAVLALLLELVSRAWWFLVLLVFAHWLAPRGLARALAGALLAYAISAAAWWWLPAAPLLESAPASDEVAEDTNAADTTEPDADANPAAHEDDEAAQPGFDAEEVMFNQRTLLDASLAKLKPRMPGKTNLYAIAFAGDADQDVFRNEAEYAERLFAQRFDADGYVLVLENNAATVATRPLATWTNLHHALDAIAKKMDPAQDILLVYLTTHGSEDHQLLVDLDPLPLDQIEPVDLADALKTEPGIRWKVLVVNACYSGGFVDALRDDSTMVITSARADRTSFGCGADSDITWFGKAFLVEALNKTTSLREAFDLAKRAVGSWEAAGKNEPSEPQIASSHSIEAKLADWRKQLPAQPAVPFTPAAASTTAR</sequence>
<keyword evidence="2" id="KW-0812">Transmembrane</keyword>
<feature type="transmembrane region" description="Helical" evidence="2">
    <location>
        <begin position="62"/>
        <end position="82"/>
    </location>
</feature>
<comment type="caution">
    <text evidence="3">The sequence shown here is derived from an EMBL/GenBank/DDBJ whole genome shotgun (WGS) entry which is preliminary data.</text>
</comment>
<name>A0ABP3TPJ3_9GAMM</name>
<evidence type="ECO:0008006" key="5">
    <source>
        <dbReference type="Google" id="ProtNLM"/>
    </source>
</evidence>
<protein>
    <recommendedName>
        <fullName evidence="5">Peptidase C13</fullName>
    </recommendedName>
</protein>
<dbReference type="EMBL" id="BAAAEU010000008">
    <property type="protein sequence ID" value="GAA0714748.1"/>
    <property type="molecule type" value="Genomic_DNA"/>
</dbReference>
<feature type="region of interest" description="Disordered" evidence="1">
    <location>
        <begin position="188"/>
        <end position="216"/>
    </location>
</feature>
<dbReference type="InterPro" id="IPR029030">
    <property type="entry name" value="Caspase-like_dom_sf"/>
</dbReference>
<feature type="transmembrane region" description="Helical" evidence="2">
    <location>
        <begin position="89"/>
        <end position="111"/>
    </location>
</feature>
<feature type="transmembrane region" description="Helical" evidence="2">
    <location>
        <begin position="21"/>
        <end position="42"/>
    </location>
</feature>
<dbReference type="SUPFAM" id="SSF52129">
    <property type="entry name" value="Caspase-like"/>
    <property type="match status" value="1"/>
</dbReference>
<keyword evidence="2" id="KW-0472">Membrane</keyword>
<keyword evidence="4" id="KW-1185">Reference proteome</keyword>
<reference evidence="4" key="1">
    <citation type="journal article" date="2019" name="Int. J. Syst. Evol. Microbiol.">
        <title>The Global Catalogue of Microorganisms (GCM) 10K type strain sequencing project: providing services to taxonomists for standard genome sequencing and annotation.</title>
        <authorList>
            <consortium name="The Broad Institute Genomics Platform"/>
            <consortium name="The Broad Institute Genome Sequencing Center for Infectious Disease"/>
            <person name="Wu L."/>
            <person name="Ma J."/>
        </authorList>
    </citation>
    <scope>NUCLEOTIDE SEQUENCE [LARGE SCALE GENOMIC DNA]</scope>
    <source>
        <strain evidence="4">JCM 15421</strain>
    </source>
</reference>
<accession>A0ABP3TPJ3</accession>
<feature type="transmembrane region" description="Helical" evidence="2">
    <location>
        <begin position="157"/>
        <end position="175"/>
    </location>
</feature>
<evidence type="ECO:0000256" key="1">
    <source>
        <dbReference type="SAM" id="MobiDB-lite"/>
    </source>
</evidence>
<keyword evidence="2" id="KW-1133">Transmembrane helix</keyword>
<evidence type="ECO:0000313" key="4">
    <source>
        <dbReference type="Proteomes" id="UP001501523"/>
    </source>
</evidence>
<dbReference type="Gene3D" id="3.40.50.1460">
    <property type="match status" value="1"/>
</dbReference>
<organism evidence="3 4">
    <name type="scientific">Dokdonella soli</name>
    <dbReference type="NCBI Taxonomy" id="529810"/>
    <lineage>
        <taxon>Bacteria</taxon>
        <taxon>Pseudomonadati</taxon>
        <taxon>Pseudomonadota</taxon>
        <taxon>Gammaproteobacteria</taxon>
        <taxon>Lysobacterales</taxon>
        <taxon>Rhodanobacteraceae</taxon>
        <taxon>Dokdonella</taxon>
    </lineage>
</organism>
<dbReference type="Pfam" id="PF01650">
    <property type="entry name" value="Peptidase_C13"/>
    <property type="match status" value="1"/>
</dbReference>
<feature type="transmembrane region" description="Helical" evidence="2">
    <location>
        <begin position="123"/>
        <end position="145"/>
    </location>
</feature>
<dbReference type="InterPro" id="IPR001096">
    <property type="entry name" value="Peptidase_C13"/>
</dbReference>
<proteinExistence type="predicted"/>
<evidence type="ECO:0000313" key="3">
    <source>
        <dbReference type="EMBL" id="GAA0714748.1"/>
    </source>
</evidence>
<dbReference type="Proteomes" id="UP001501523">
    <property type="component" value="Unassembled WGS sequence"/>
</dbReference>
<gene>
    <name evidence="3" type="ORF">GCM10009105_19590</name>
</gene>
<evidence type="ECO:0000256" key="2">
    <source>
        <dbReference type="SAM" id="Phobius"/>
    </source>
</evidence>